<protein>
    <submittedName>
        <fullName evidence="1">7907_t:CDS:1</fullName>
    </submittedName>
</protein>
<name>A0A9N9AIN8_9GLOM</name>
<dbReference type="AlphaFoldDB" id="A0A9N9AIN8"/>
<evidence type="ECO:0000313" key="2">
    <source>
        <dbReference type="Proteomes" id="UP000789508"/>
    </source>
</evidence>
<feature type="non-terminal residue" evidence="1">
    <location>
        <position position="1"/>
    </location>
</feature>
<sequence length="82" mass="9703">FMLDYCGRVPRRLTKKTSERYEGSYRQCDMPNNSLEEIPEELHEDWWSKMESIIDFGDNFIDPTTDVGKADIGFLQDNEYTN</sequence>
<reference evidence="1" key="1">
    <citation type="submission" date="2021-06" db="EMBL/GenBank/DDBJ databases">
        <authorList>
            <person name="Kallberg Y."/>
            <person name="Tangrot J."/>
            <person name="Rosling A."/>
        </authorList>
    </citation>
    <scope>NUCLEOTIDE SEQUENCE</scope>
    <source>
        <strain evidence="1">FL130A</strain>
    </source>
</reference>
<dbReference type="EMBL" id="CAJVPS010001342">
    <property type="protein sequence ID" value="CAG8534460.1"/>
    <property type="molecule type" value="Genomic_DNA"/>
</dbReference>
<dbReference type="Proteomes" id="UP000789508">
    <property type="component" value="Unassembled WGS sequence"/>
</dbReference>
<organism evidence="1 2">
    <name type="scientific">Ambispora leptoticha</name>
    <dbReference type="NCBI Taxonomy" id="144679"/>
    <lineage>
        <taxon>Eukaryota</taxon>
        <taxon>Fungi</taxon>
        <taxon>Fungi incertae sedis</taxon>
        <taxon>Mucoromycota</taxon>
        <taxon>Glomeromycotina</taxon>
        <taxon>Glomeromycetes</taxon>
        <taxon>Archaeosporales</taxon>
        <taxon>Ambisporaceae</taxon>
        <taxon>Ambispora</taxon>
    </lineage>
</organism>
<evidence type="ECO:0000313" key="1">
    <source>
        <dbReference type="EMBL" id="CAG8534460.1"/>
    </source>
</evidence>
<keyword evidence="2" id="KW-1185">Reference proteome</keyword>
<accession>A0A9N9AIN8</accession>
<gene>
    <name evidence="1" type="ORF">ALEPTO_LOCUS5101</name>
</gene>
<comment type="caution">
    <text evidence="1">The sequence shown here is derived from an EMBL/GenBank/DDBJ whole genome shotgun (WGS) entry which is preliminary data.</text>
</comment>
<proteinExistence type="predicted"/>